<evidence type="ECO:0000256" key="4">
    <source>
        <dbReference type="ARBA" id="ARBA00023136"/>
    </source>
</evidence>
<reference evidence="9 10" key="1">
    <citation type="submission" date="2016-10" db="EMBL/GenBank/DDBJ databases">
        <authorList>
            <person name="de Groot N.N."/>
        </authorList>
    </citation>
    <scope>NUCLEOTIDE SEQUENCE [LARGE SCALE GENOMIC DNA]</scope>
    <source>
        <strain evidence="9 10">DSM 25383</strain>
    </source>
</reference>
<dbReference type="STRING" id="1033731.SAMN05444145_10557"/>
<dbReference type="Pfam" id="PF07980">
    <property type="entry name" value="SusD_RagB"/>
    <property type="match status" value="1"/>
</dbReference>
<dbReference type="PROSITE" id="PS51257">
    <property type="entry name" value="PROKAR_LIPOPROTEIN"/>
    <property type="match status" value="1"/>
</dbReference>
<feature type="signal peptide" evidence="6">
    <location>
        <begin position="1"/>
        <end position="21"/>
    </location>
</feature>
<dbReference type="Gene3D" id="1.25.40.390">
    <property type="match status" value="2"/>
</dbReference>
<dbReference type="EMBL" id="FNRI01000005">
    <property type="protein sequence ID" value="SEA65071.1"/>
    <property type="molecule type" value="Genomic_DNA"/>
</dbReference>
<dbReference type="GO" id="GO:0009279">
    <property type="term" value="C:cell outer membrane"/>
    <property type="evidence" value="ECO:0007669"/>
    <property type="project" value="UniProtKB-SubCell"/>
</dbReference>
<evidence type="ECO:0000256" key="1">
    <source>
        <dbReference type="ARBA" id="ARBA00004442"/>
    </source>
</evidence>
<sequence>MKTFAKIFVSCTLLLSSASCGEWLDVMPQGMTTEENLFSDYSGYRSALNGIYQQMASPSLYGRELSWGFMSALSQYYDFGSMETSQLYAYTEKMDYGNKEVLDYLENIWQTSYNTIANCNALISHVEKADPNLFPYAESGEREMIHGEALAARALLHFELLRLFAAAPVVDLTAKAIPYSTTYPDKVPARYTTGEVLGKIIADFEAALPLLAVNDLKLDALKTASTRFAANDSRGLFFGYRGTRLHYWAVKALLARVYMYACDYEKALAAAAEVYDACSSWFPLTDYSTAGKVQGAVKLYDDIIFAAYDQYLAKNYNDVMLSNQTNFILALRNPKKRFTATEQKYDVRYKYCVNQPDAEEQEDVYTSCKYVKYTGTTGSDYDSGDTQGALIPVIRMSEVILIMAECKARGAAEGTVADAVSDLSTLVYKKRVRTGSVSASDFDTFMSKLELEVWKENIGEGQYFFYLKRINSPTLVSTMQTIQMADKYVFPIPDSETTLK</sequence>
<dbReference type="Proteomes" id="UP000183253">
    <property type="component" value="Unassembled WGS sequence"/>
</dbReference>
<keyword evidence="5" id="KW-0998">Cell outer membrane</keyword>
<keyword evidence="10" id="KW-1185">Reference proteome</keyword>
<evidence type="ECO:0000256" key="6">
    <source>
        <dbReference type="SAM" id="SignalP"/>
    </source>
</evidence>
<organism evidence="9 10">
    <name type="scientific">Alistipes timonensis JC136</name>
    <dbReference type="NCBI Taxonomy" id="1033731"/>
    <lineage>
        <taxon>Bacteria</taxon>
        <taxon>Pseudomonadati</taxon>
        <taxon>Bacteroidota</taxon>
        <taxon>Bacteroidia</taxon>
        <taxon>Bacteroidales</taxon>
        <taxon>Rikenellaceae</taxon>
        <taxon>Alistipes</taxon>
    </lineage>
</organism>
<dbReference type="OrthoDB" id="727588at2"/>
<dbReference type="Pfam" id="PF14322">
    <property type="entry name" value="SusD-like_3"/>
    <property type="match status" value="1"/>
</dbReference>
<evidence type="ECO:0000313" key="9">
    <source>
        <dbReference type="EMBL" id="SEA65071.1"/>
    </source>
</evidence>
<feature type="chain" id="PRO_5010198120" evidence="6">
    <location>
        <begin position="22"/>
        <end position="500"/>
    </location>
</feature>
<name>A0A1H4CXH1_9BACT</name>
<dbReference type="RefSeq" id="WP_010260223.1">
    <property type="nucleotide sequence ID" value="NZ_CAEG01000005.1"/>
</dbReference>
<gene>
    <name evidence="9" type="ORF">SAMN05444145_10557</name>
</gene>
<dbReference type="InterPro" id="IPR033985">
    <property type="entry name" value="SusD-like_N"/>
</dbReference>
<evidence type="ECO:0000256" key="3">
    <source>
        <dbReference type="ARBA" id="ARBA00022729"/>
    </source>
</evidence>
<comment type="subcellular location">
    <subcellularLocation>
        <location evidence="1">Cell outer membrane</location>
    </subcellularLocation>
</comment>
<protein>
    <submittedName>
        <fullName evidence="9">SusD family protein</fullName>
    </submittedName>
</protein>
<accession>A0A1H4CXH1</accession>
<dbReference type="InterPro" id="IPR011990">
    <property type="entry name" value="TPR-like_helical_dom_sf"/>
</dbReference>
<keyword evidence="4" id="KW-0472">Membrane</keyword>
<feature type="domain" description="RagB/SusD" evidence="7">
    <location>
        <begin position="347"/>
        <end position="473"/>
    </location>
</feature>
<dbReference type="AlphaFoldDB" id="A0A1H4CXH1"/>
<evidence type="ECO:0000259" key="8">
    <source>
        <dbReference type="Pfam" id="PF14322"/>
    </source>
</evidence>
<evidence type="ECO:0000259" key="7">
    <source>
        <dbReference type="Pfam" id="PF07980"/>
    </source>
</evidence>
<evidence type="ECO:0000313" key="10">
    <source>
        <dbReference type="Proteomes" id="UP000183253"/>
    </source>
</evidence>
<feature type="domain" description="SusD-like N-terminal" evidence="8">
    <location>
        <begin position="83"/>
        <end position="230"/>
    </location>
</feature>
<proteinExistence type="inferred from homology"/>
<comment type="similarity">
    <text evidence="2">Belongs to the SusD family.</text>
</comment>
<evidence type="ECO:0000256" key="2">
    <source>
        <dbReference type="ARBA" id="ARBA00006275"/>
    </source>
</evidence>
<dbReference type="SUPFAM" id="SSF48452">
    <property type="entry name" value="TPR-like"/>
    <property type="match status" value="1"/>
</dbReference>
<dbReference type="InterPro" id="IPR012944">
    <property type="entry name" value="SusD_RagB_dom"/>
</dbReference>
<keyword evidence="3 6" id="KW-0732">Signal</keyword>
<evidence type="ECO:0000256" key="5">
    <source>
        <dbReference type="ARBA" id="ARBA00023237"/>
    </source>
</evidence>